<comment type="caution">
    <text evidence="1">The sequence shown here is derived from an EMBL/GenBank/DDBJ whole genome shotgun (WGS) entry which is preliminary data.</text>
</comment>
<dbReference type="EMBL" id="LUEZ02000005">
    <property type="protein sequence ID" value="RDB30542.1"/>
    <property type="molecule type" value="Genomic_DNA"/>
</dbReference>
<proteinExistence type="predicted"/>
<sequence>MPRDHSVASRYKDTCDRDTESDLRLLDVIAACLTTGKPGDVVAAAFDKQEQICLVLAKNGNINSADYATTHAFLSALREAKSWIDLVPFLAVHSNQNFPGPYSHRYRRAKYPDEPPTPEKFLHDLINICVAQSASFELQNNKASLIQYAELFGAADTLRRCSFLGQLTYESHDGESSVLKGRVEKLKRRLDKVCQYARIATLMKLVKRLPNIPFRWVEDNLVGTPDRSFEICKNPMEVVERTLGHSPSAEQSEALLQHHPDLCKNWEQRGRFVTTDIHPELRIVLDLCPPLVSGMHPSRGDVVPLPIGCSKRSCFCCTVWINMFNDITGMGCVTTGRSGKPYDDWALPGTAGEMKLVHGEWQAFDRSVVQRVHWQLEGKLRSLMPTESRGSLDEFAPCDSEKGGFSEGVGYPDILWARSAE</sequence>
<gene>
    <name evidence="1" type="ORF">Hypma_007323</name>
</gene>
<dbReference type="Pfam" id="PF14441">
    <property type="entry name" value="OTT_1508_deam"/>
    <property type="match status" value="1"/>
</dbReference>
<dbReference type="AlphaFoldDB" id="A0A369KAD5"/>
<dbReference type="InterPro" id="IPR027796">
    <property type="entry name" value="OTT_1508_deam-like"/>
</dbReference>
<reference evidence="1" key="1">
    <citation type="submission" date="2018-04" db="EMBL/GenBank/DDBJ databases">
        <title>Whole genome sequencing of Hypsizygus marmoreus.</title>
        <authorList>
            <person name="Choi I.-G."/>
            <person name="Min B."/>
            <person name="Kim J.-G."/>
            <person name="Kim S."/>
            <person name="Oh Y.-L."/>
            <person name="Kong W.-S."/>
            <person name="Park H."/>
            <person name="Jeong J."/>
            <person name="Song E.-S."/>
        </authorList>
    </citation>
    <scope>NUCLEOTIDE SEQUENCE [LARGE SCALE GENOMIC DNA]</scope>
    <source>
        <strain evidence="1">51987-8</strain>
    </source>
</reference>
<dbReference type="Proteomes" id="UP000076154">
    <property type="component" value="Unassembled WGS sequence"/>
</dbReference>
<dbReference type="OrthoDB" id="2958987at2759"/>
<organism evidence="1 2">
    <name type="scientific">Hypsizygus marmoreus</name>
    <name type="common">White beech mushroom</name>
    <name type="synonym">Agaricus marmoreus</name>
    <dbReference type="NCBI Taxonomy" id="39966"/>
    <lineage>
        <taxon>Eukaryota</taxon>
        <taxon>Fungi</taxon>
        <taxon>Dikarya</taxon>
        <taxon>Basidiomycota</taxon>
        <taxon>Agaricomycotina</taxon>
        <taxon>Agaricomycetes</taxon>
        <taxon>Agaricomycetidae</taxon>
        <taxon>Agaricales</taxon>
        <taxon>Tricholomatineae</taxon>
        <taxon>Lyophyllaceae</taxon>
        <taxon>Hypsizygus</taxon>
    </lineage>
</organism>
<accession>A0A369KAD5</accession>
<name>A0A369KAD5_HYPMA</name>
<protein>
    <submittedName>
        <fullName evidence="1">Uncharacterized protein</fullName>
    </submittedName>
</protein>
<keyword evidence="2" id="KW-1185">Reference proteome</keyword>
<evidence type="ECO:0000313" key="2">
    <source>
        <dbReference type="Proteomes" id="UP000076154"/>
    </source>
</evidence>
<evidence type="ECO:0000313" key="1">
    <source>
        <dbReference type="EMBL" id="RDB30542.1"/>
    </source>
</evidence>
<dbReference type="InParanoid" id="A0A369KAD5"/>